<evidence type="ECO:0000313" key="1">
    <source>
        <dbReference type="EMBL" id="KAH7917935.1"/>
    </source>
</evidence>
<proteinExistence type="predicted"/>
<protein>
    <submittedName>
        <fullName evidence="1">Uncharacterized protein</fullName>
    </submittedName>
</protein>
<sequence length="935" mass="106592">MPRPPNFRQRCYPCPDCPRKCKSSGGLTRHRKAKHRELSPEPDGPQAVTFTYRYHESLNAQPCDANGQFLPPHAQPPPPIAEHGTRSPEAWFPFESRAEFDFAQYHFVEVQSSEAKINKALDHWAAVVRKYGDEPPWRNAEEMYDTIDNIPHGDLPWKTRTLRYQGPLPAGTPPKWMTEPYELCTRDTRIVLHHQLATTDFKDKMNYVPYQQFDAAGIRVWSNLMSGDWAWKQADLIKADPQTHGAMFVPVIAGSDKTTVSVATGHQEYHPVYMSPGNITNTARRAHGNSVLPVAFLPIPKAKRKHRKTVAYQKFCRQMYHATLALIFEPLRAGMTTPDVVKCPDGHFRKAVYGIGPYIADYPEQVWLSAIVQGWCPKQVNPFVCDARPENLDADGSRRRTHEKTDFLIDSFNAVVLWDDYGIRVDIVPFTHSFPRADIHELLSPDLLHQVIKGTFKDHIVTWVNEYLYLTHGEARANEIIDDIDRRVSAVPAFPGLRRFPEGRDFSQWTGDDSKALMKVYLPAIADHVPSDMVKCLSAFLDFCYIARRNAISDGELDQLKDALTRFHHHREIFVRTGVREDHISLPRQHSLKHYLQSIRLFGSPNGLCSSITESKHIQAVKERWRRSSRFKALSQMLRTNSRLDKLAAAQRHFAGRGMMQGTTLSYTEFILDSGEPQPPTVADQVGDDDDYGPHAGPKTMSAVELAITPVLPEVERLYPKRVNEIATHIQQPRLPELIRRFLYDQIHPDSPVSSADVDLDDCPPFSGRLSVFHSAVARFYAPSNLCGAGGMYRERIRSNPNWRGEYARYDTVFIEIDAELPGMQGMVIGRVLLFFSFRFETETYPCALVHWFVPVSDRPDGDSGLWIVRPEYEANGRRALAVVHLDTIARAAHLIPVYGPSFLPEELNFTHSLDAFRTYYINSWADHHTHEFLA</sequence>
<keyword evidence="2" id="KW-1185">Reference proteome</keyword>
<reference evidence="1" key="1">
    <citation type="journal article" date="2021" name="New Phytol.">
        <title>Evolutionary innovations through gain and loss of genes in the ectomycorrhizal Boletales.</title>
        <authorList>
            <person name="Wu G."/>
            <person name="Miyauchi S."/>
            <person name="Morin E."/>
            <person name="Kuo A."/>
            <person name="Drula E."/>
            <person name="Varga T."/>
            <person name="Kohler A."/>
            <person name="Feng B."/>
            <person name="Cao Y."/>
            <person name="Lipzen A."/>
            <person name="Daum C."/>
            <person name="Hundley H."/>
            <person name="Pangilinan J."/>
            <person name="Johnson J."/>
            <person name="Barry K."/>
            <person name="LaButti K."/>
            <person name="Ng V."/>
            <person name="Ahrendt S."/>
            <person name="Min B."/>
            <person name="Choi I.G."/>
            <person name="Park H."/>
            <person name="Plett J.M."/>
            <person name="Magnuson J."/>
            <person name="Spatafora J.W."/>
            <person name="Nagy L.G."/>
            <person name="Henrissat B."/>
            <person name="Grigoriev I.V."/>
            <person name="Yang Z.L."/>
            <person name="Xu J."/>
            <person name="Martin F.M."/>
        </authorList>
    </citation>
    <scope>NUCLEOTIDE SEQUENCE</scope>
    <source>
        <strain evidence="1">KUC20120723A-06</strain>
    </source>
</reference>
<gene>
    <name evidence="1" type="ORF">BV22DRAFT_1025472</name>
</gene>
<name>A0ACB8AX05_9AGAM</name>
<dbReference type="EMBL" id="MU266895">
    <property type="protein sequence ID" value="KAH7917935.1"/>
    <property type="molecule type" value="Genomic_DNA"/>
</dbReference>
<comment type="caution">
    <text evidence="1">The sequence shown here is derived from an EMBL/GenBank/DDBJ whole genome shotgun (WGS) entry which is preliminary data.</text>
</comment>
<evidence type="ECO:0000313" key="2">
    <source>
        <dbReference type="Proteomes" id="UP000790709"/>
    </source>
</evidence>
<organism evidence="1 2">
    <name type="scientific">Leucogyrophana mollusca</name>
    <dbReference type="NCBI Taxonomy" id="85980"/>
    <lineage>
        <taxon>Eukaryota</taxon>
        <taxon>Fungi</taxon>
        <taxon>Dikarya</taxon>
        <taxon>Basidiomycota</taxon>
        <taxon>Agaricomycotina</taxon>
        <taxon>Agaricomycetes</taxon>
        <taxon>Agaricomycetidae</taxon>
        <taxon>Boletales</taxon>
        <taxon>Boletales incertae sedis</taxon>
        <taxon>Leucogyrophana</taxon>
    </lineage>
</organism>
<accession>A0ACB8AX05</accession>
<dbReference type="Proteomes" id="UP000790709">
    <property type="component" value="Unassembled WGS sequence"/>
</dbReference>